<accession>A0A7U5BFT3</accession>
<protein>
    <submittedName>
        <fullName evidence="1">Uncharacterized protein</fullName>
    </submittedName>
</protein>
<proteinExistence type="predicted"/>
<reference evidence="1 2" key="1">
    <citation type="journal article" date="2015" name="Int. J. Syst. Evol. Microbiol.">
        <title>Sphingomonas hengshuiensis sp. nov., isolated from lake wetland.</title>
        <authorList>
            <person name="Wei S."/>
            <person name="Wang T."/>
            <person name="Liu H."/>
            <person name="Zhang C."/>
            <person name="Guo J."/>
            <person name="Wang Q."/>
            <person name="Liang K."/>
            <person name="Zhang Z."/>
        </authorList>
    </citation>
    <scope>NUCLEOTIDE SEQUENCE [LARGE SCALE GENOMIC DNA]</scope>
    <source>
        <strain evidence="1 2">WHSC-8</strain>
    </source>
</reference>
<organism evidence="1 2">
    <name type="scientific">Sphingomonas hengshuiensis</name>
    <dbReference type="NCBI Taxonomy" id="1609977"/>
    <lineage>
        <taxon>Bacteria</taxon>
        <taxon>Pseudomonadati</taxon>
        <taxon>Pseudomonadota</taxon>
        <taxon>Alphaproteobacteria</taxon>
        <taxon>Sphingomonadales</taxon>
        <taxon>Sphingomonadaceae</taxon>
        <taxon>Sphingomonas</taxon>
    </lineage>
</organism>
<evidence type="ECO:0000313" key="2">
    <source>
        <dbReference type="Proteomes" id="UP000032300"/>
    </source>
</evidence>
<gene>
    <name evidence="1" type="ORF">TS85_11185</name>
</gene>
<name>A0A7U5BFT3_9SPHN</name>
<sequence>MPRPNRRLTELAQETARCARPLLPSPELFMGLEISAAGELRLLWWRHQDLGLVAEISASPAGYCPEDSDEGALQDVATALLVYLSGRWPSPPAGLGVITDGTGVAFAPDHPAPSAPGWLERQASGQSQLLTIVPLDPTGPCALLCGATMATRLH</sequence>
<dbReference type="Proteomes" id="UP000032300">
    <property type="component" value="Chromosome"/>
</dbReference>
<keyword evidence="2" id="KW-1185">Reference proteome</keyword>
<reference evidence="1 2" key="2">
    <citation type="submission" date="2015-02" db="EMBL/GenBank/DDBJ databases">
        <title>The complete genome of Sphingomonas hengshuiensis sp. WHSC-8 isolated from soil of Hengshui Lake.</title>
        <authorList>
            <person name="Wei S."/>
            <person name="Guo J."/>
            <person name="Su C."/>
            <person name="Wu R."/>
            <person name="Zhang Z."/>
            <person name="Liang K."/>
            <person name="Li H."/>
            <person name="Wang T."/>
            <person name="Liu H."/>
            <person name="Zhang C."/>
            <person name="Li Z."/>
            <person name="Wang Q."/>
            <person name="Meng J."/>
        </authorList>
    </citation>
    <scope>NUCLEOTIDE SEQUENCE [LARGE SCALE GENOMIC DNA]</scope>
    <source>
        <strain evidence="1 2">WHSC-8</strain>
    </source>
</reference>
<evidence type="ECO:0000313" key="1">
    <source>
        <dbReference type="EMBL" id="AJP74445.1"/>
    </source>
</evidence>
<dbReference type="KEGG" id="sphi:TS85_11185"/>
<dbReference type="EMBL" id="CP010836">
    <property type="protein sequence ID" value="AJP74445.1"/>
    <property type="molecule type" value="Genomic_DNA"/>
</dbReference>
<dbReference type="AlphaFoldDB" id="A0A7U5BFT3"/>